<keyword evidence="3" id="KW-0472">Membrane</keyword>
<evidence type="ECO:0000313" key="10">
    <source>
        <dbReference type="Proteomes" id="UP000006620"/>
    </source>
</evidence>
<dbReference type="HOGENOM" id="CLU_1576948_0_0_9"/>
<dbReference type="InterPro" id="IPR003660">
    <property type="entry name" value="HAMP_dom"/>
</dbReference>
<dbReference type="SMART" id="SM00304">
    <property type="entry name" value="HAMP"/>
    <property type="match status" value="1"/>
</dbReference>
<evidence type="ECO:0000256" key="5">
    <source>
        <dbReference type="ARBA" id="ARBA00029447"/>
    </source>
</evidence>
<comment type="subcellular location">
    <subcellularLocation>
        <location evidence="1">Cell membrane</location>
    </subcellularLocation>
</comment>
<organism evidence="9 10">
    <name type="scientific">Paenibacillus mucilaginosus (strain KNP414)</name>
    <dbReference type="NCBI Taxonomy" id="1036673"/>
    <lineage>
        <taxon>Bacteria</taxon>
        <taxon>Bacillati</taxon>
        <taxon>Bacillota</taxon>
        <taxon>Bacilli</taxon>
        <taxon>Bacillales</taxon>
        <taxon>Paenibacillaceae</taxon>
        <taxon>Paenibacillus</taxon>
    </lineage>
</organism>
<reference evidence="10" key="1">
    <citation type="submission" date="2011-06" db="EMBL/GenBank/DDBJ databases">
        <title>Complete genome sequence of Paenibacillus mucilaginosus KNP414.</title>
        <authorList>
            <person name="Wang J."/>
            <person name="Hu S."/>
            <person name="Hu X."/>
            <person name="Zhang B."/>
            <person name="Dong D."/>
            <person name="Zhang S."/>
            <person name="Zhao K."/>
            <person name="Wu D."/>
        </authorList>
    </citation>
    <scope>NUCLEOTIDE SEQUENCE [LARGE SCALE GENOMIC DNA]</scope>
    <source>
        <strain evidence="10">KNP414</strain>
    </source>
</reference>
<dbReference type="AlphaFoldDB" id="F8FCW5"/>
<dbReference type="PROSITE" id="PS50111">
    <property type="entry name" value="CHEMOTAXIS_TRANSDUC_2"/>
    <property type="match status" value="1"/>
</dbReference>
<dbReference type="Gene3D" id="1.10.8.500">
    <property type="entry name" value="HAMP domain in histidine kinase"/>
    <property type="match status" value="1"/>
</dbReference>
<accession>F8FCW5</accession>
<evidence type="ECO:0000259" key="7">
    <source>
        <dbReference type="PROSITE" id="PS50111"/>
    </source>
</evidence>
<dbReference type="GO" id="GO:0007165">
    <property type="term" value="P:signal transduction"/>
    <property type="evidence" value="ECO:0007669"/>
    <property type="project" value="UniProtKB-KW"/>
</dbReference>
<proteinExistence type="inferred from homology"/>
<dbReference type="Gene3D" id="1.10.287.950">
    <property type="entry name" value="Methyl-accepting chemotaxis protein"/>
    <property type="match status" value="1"/>
</dbReference>
<comment type="similarity">
    <text evidence="5">Belongs to the methyl-accepting chemotaxis (MCP) protein family.</text>
</comment>
<name>F8FCW5_PAEMK</name>
<keyword evidence="2" id="KW-1003">Cell membrane</keyword>
<dbReference type="InterPro" id="IPR004089">
    <property type="entry name" value="MCPsignal_dom"/>
</dbReference>
<evidence type="ECO:0000259" key="8">
    <source>
        <dbReference type="PROSITE" id="PS50885"/>
    </source>
</evidence>
<evidence type="ECO:0000256" key="2">
    <source>
        <dbReference type="ARBA" id="ARBA00022475"/>
    </source>
</evidence>
<dbReference type="KEGG" id="pms:KNP414_01119"/>
<reference evidence="9 10" key="2">
    <citation type="journal article" date="2013" name="Genome Announc.">
        <title>Genome Sequence of Growth-Improving Paenibacillus mucilaginosus Strain KNP414.</title>
        <authorList>
            <person name="Lu J.J."/>
            <person name="Wang J.F."/>
            <person name="Hu X.F."/>
        </authorList>
    </citation>
    <scope>NUCLEOTIDE SEQUENCE [LARGE SCALE GENOMIC DNA]</scope>
    <source>
        <strain evidence="9 10">KNP414</strain>
    </source>
</reference>
<dbReference type="Pfam" id="PF00672">
    <property type="entry name" value="HAMP"/>
    <property type="match status" value="1"/>
</dbReference>
<protein>
    <submittedName>
        <fullName evidence="9">Methyl-accepting chemotaxis sensory transducer</fullName>
    </submittedName>
</protein>
<gene>
    <name evidence="9" type="ordered locus">KNP414_01119</name>
</gene>
<dbReference type="EMBL" id="CP002869">
    <property type="protein sequence ID" value="AEI39687.1"/>
    <property type="molecule type" value="Genomic_DNA"/>
</dbReference>
<dbReference type="CDD" id="cd06225">
    <property type="entry name" value="HAMP"/>
    <property type="match status" value="1"/>
</dbReference>
<evidence type="ECO:0000313" key="9">
    <source>
        <dbReference type="EMBL" id="AEI39687.1"/>
    </source>
</evidence>
<dbReference type="PATRIC" id="fig|1036673.3.peg.983"/>
<dbReference type="GO" id="GO:0005886">
    <property type="term" value="C:plasma membrane"/>
    <property type="evidence" value="ECO:0007669"/>
    <property type="project" value="UniProtKB-SubCell"/>
</dbReference>
<evidence type="ECO:0000256" key="3">
    <source>
        <dbReference type="ARBA" id="ARBA00023136"/>
    </source>
</evidence>
<evidence type="ECO:0000256" key="1">
    <source>
        <dbReference type="ARBA" id="ARBA00004236"/>
    </source>
</evidence>
<sequence length="169" mass="18074">MRSVAQKISEGDLTETISIRSSDELGELSSAFNRMSANLREVISRVSGNMATLASSAEQLTVGAKETSTATDQIVTIIQEVATGSEKQVQSVESSAHAMKEMTLSVQHVAANTSDAAATALQTMEKSREGNKVVYSAVDQMKSIRDTVGGLAGANRYFNVYNLFCMVLN</sequence>
<feature type="domain" description="HAMP" evidence="8">
    <location>
        <begin position="1"/>
        <end position="44"/>
    </location>
</feature>
<evidence type="ECO:0000256" key="6">
    <source>
        <dbReference type="PROSITE-ProRule" id="PRU00284"/>
    </source>
</evidence>
<dbReference type="PANTHER" id="PTHR32089:SF114">
    <property type="entry name" value="METHYL-ACCEPTING CHEMOTAXIS PROTEIN MCPB"/>
    <property type="match status" value="1"/>
</dbReference>
<dbReference type="RefSeq" id="WP_013914851.1">
    <property type="nucleotide sequence ID" value="NC_015690.1"/>
</dbReference>
<keyword evidence="4 6" id="KW-0807">Transducer</keyword>
<dbReference type="PANTHER" id="PTHR32089">
    <property type="entry name" value="METHYL-ACCEPTING CHEMOTAXIS PROTEIN MCPB"/>
    <property type="match status" value="1"/>
</dbReference>
<evidence type="ECO:0000256" key="4">
    <source>
        <dbReference type="ARBA" id="ARBA00023224"/>
    </source>
</evidence>
<dbReference type="SUPFAM" id="SSF58104">
    <property type="entry name" value="Methyl-accepting chemotaxis protein (MCP) signaling domain"/>
    <property type="match status" value="1"/>
</dbReference>
<feature type="domain" description="Methyl-accepting transducer" evidence="7">
    <location>
        <begin position="63"/>
        <end position="148"/>
    </location>
</feature>
<dbReference type="Proteomes" id="UP000006620">
    <property type="component" value="Chromosome"/>
</dbReference>
<dbReference type="PROSITE" id="PS50885">
    <property type="entry name" value="HAMP"/>
    <property type="match status" value="1"/>
</dbReference>